<sequence>ILLLSTDPAVSACLVEIEGTRKRILLLSTDPACSVTVFWRLTVPGNEYRYCLQILQFQRLSCGDRWYQETNTATIHRSN</sequence>
<feature type="non-terminal residue" evidence="1">
    <location>
        <position position="1"/>
    </location>
</feature>
<dbReference type="EMBL" id="HACG01011784">
    <property type="protein sequence ID" value="CEK58649.1"/>
    <property type="molecule type" value="Transcribed_RNA"/>
</dbReference>
<organism evidence="1">
    <name type="scientific">Arion vulgaris</name>
    <dbReference type="NCBI Taxonomy" id="1028688"/>
    <lineage>
        <taxon>Eukaryota</taxon>
        <taxon>Metazoa</taxon>
        <taxon>Spiralia</taxon>
        <taxon>Lophotrochozoa</taxon>
        <taxon>Mollusca</taxon>
        <taxon>Gastropoda</taxon>
        <taxon>Heterobranchia</taxon>
        <taxon>Euthyneura</taxon>
        <taxon>Panpulmonata</taxon>
        <taxon>Eupulmonata</taxon>
        <taxon>Stylommatophora</taxon>
        <taxon>Helicina</taxon>
        <taxon>Arionoidea</taxon>
        <taxon>Arionidae</taxon>
        <taxon>Arion</taxon>
    </lineage>
</organism>
<name>A0A0B6YQT3_9EUPU</name>
<accession>A0A0B6YQT3</accession>
<gene>
    <name evidence="1" type="primary">ORF33777</name>
</gene>
<evidence type="ECO:0000313" key="1">
    <source>
        <dbReference type="EMBL" id="CEK58649.1"/>
    </source>
</evidence>
<proteinExistence type="predicted"/>
<protein>
    <submittedName>
        <fullName evidence="1">Uncharacterized protein</fullName>
    </submittedName>
</protein>
<dbReference type="AlphaFoldDB" id="A0A0B6YQT3"/>
<reference evidence="1" key="1">
    <citation type="submission" date="2014-12" db="EMBL/GenBank/DDBJ databases">
        <title>Insight into the proteome of Arion vulgaris.</title>
        <authorList>
            <person name="Aradska J."/>
            <person name="Bulat T."/>
            <person name="Smidak R."/>
            <person name="Sarate P."/>
            <person name="Gangsoo J."/>
            <person name="Sialana F."/>
            <person name="Bilban M."/>
            <person name="Lubec G."/>
        </authorList>
    </citation>
    <scope>NUCLEOTIDE SEQUENCE</scope>
    <source>
        <tissue evidence="1">Skin</tissue>
    </source>
</reference>